<accession>A0AAV4DHX5</accession>
<gene>
    <name evidence="2" type="ORF">PoB_007033300</name>
</gene>
<evidence type="ECO:0000256" key="1">
    <source>
        <dbReference type="SAM" id="MobiDB-lite"/>
    </source>
</evidence>
<proteinExistence type="predicted"/>
<evidence type="ECO:0000313" key="2">
    <source>
        <dbReference type="EMBL" id="GFO43828.1"/>
    </source>
</evidence>
<dbReference type="AlphaFoldDB" id="A0AAV4DHX5"/>
<dbReference type="Proteomes" id="UP000735302">
    <property type="component" value="Unassembled WGS sequence"/>
</dbReference>
<dbReference type="EMBL" id="BLXT01007928">
    <property type="protein sequence ID" value="GFO43828.1"/>
    <property type="molecule type" value="Genomic_DNA"/>
</dbReference>
<comment type="caution">
    <text evidence="2">The sequence shown here is derived from an EMBL/GenBank/DDBJ whole genome shotgun (WGS) entry which is preliminary data.</text>
</comment>
<organism evidence="2 3">
    <name type="scientific">Plakobranchus ocellatus</name>
    <dbReference type="NCBI Taxonomy" id="259542"/>
    <lineage>
        <taxon>Eukaryota</taxon>
        <taxon>Metazoa</taxon>
        <taxon>Spiralia</taxon>
        <taxon>Lophotrochozoa</taxon>
        <taxon>Mollusca</taxon>
        <taxon>Gastropoda</taxon>
        <taxon>Heterobranchia</taxon>
        <taxon>Euthyneura</taxon>
        <taxon>Panpulmonata</taxon>
        <taxon>Sacoglossa</taxon>
        <taxon>Placobranchoidea</taxon>
        <taxon>Plakobranchidae</taxon>
        <taxon>Plakobranchus</taxon>
    </lineage>
</organism>
<feature type="region of interest" description="Disordered" evidence="1">
    <location>
        <begin position="102"/>
        <end position="131"/>
    </location>
</feature>
<keyword evidence="3" id="KW-1185">Reference proteome</keyword>
<feature type="compositionally biased region" description="Basic and acidic residues" evidence="1">
    <location>
        <begin position="102"/>
        <end position="122"/>
    </location>
</feature>
<sequence>MNRPNRPSASKHLSTTRHSRPLLTHHMAAVFVHAPSICQGNVDPSISPYRSFQTPSLITTNLSSQLLGAMSRFLTSERAGDKRLDSEVELLWQYTVHIKTFRDRQKNSRADTIEKPKQELNPRDGWASPGV</sequence>
<evidence type="ECO:0000313" key="3">
    <source>
        <dbReference type="Proteomes" id="UP000735302"/>
    </source>
</evidence>
<name>A0AAV4DHX5_9GAST</name>
<reference evidence="2 3" key="1">
    <citation type="journal article" date="2021" name="Elife">
        <title>Chloroplast acquisition without the gene transfer in kleptoplastic sea slugs, Plakobranchus ocellatus.</title>
        <authorList>
            <person name="Maeda T."/>
            <person name="Takahashi S."/>
            <person name="Yoshida T."/>
            <person name="Shimamura S."/>
            <person name="Takaki Y."/>
            <person name="Nagai Y."/>
            <person name="Toyoda A."/>
            <person name="Suzuki Y."/>
            <person name="Arimoto A."/>
            <person name="Ishii H."/>
            <person name="Satoh N."/>
            <person name="Nishiyama T."/>
            <person name="Hasebe M."/>
            <person name="Maruyama T."/>
            <person name="Minagawa J."/>
            <person name="Obokata J."/>
            <person name="Shigenobu S."/>
        </authorList>
    </citation>
    <scope>NUCLEOTIDE SEQUENCE [LARGE SCALE GENOMIC DNA]</scope>
</reference>
<protein>
    <submittedName>
        <fullName evidence="2">Uncharacterized protein</fullName>
    </submittedName>
</protein>